<sequence length="150" mass="16637">MRRRLAHAAGRDLYFADMDEAPQERSRGQHDGACLQDIAGRHDHGGDAVAVKQEIVRFSFDDDKILGRANLGLHRLGIELAICLGTRTTHGRALAAVEHAELDATGIRHPPHETVEGVHLAHEMTLAQPTDRRIARHGTDGVEAMRHQRR</sequence>
<protein>
    <submittedName>
        <fullName evidence="1">Uncharacterized protein</fullName>
    </submittedName>
</protein>
<evidence type="ECO:0000313" key="1">
    <source>
        <dbReference type="EMBL" id="MBB4016907.1"/>
    </source>
</evidence>
<name>A0A840C398_9HYPH</name>
<organism evidence="1 2">
    <name type="scientific">Chelatococcus caeni</name>
    <dbReference type="NCBI Taxonomy" id="1348468"/>
    <lineage>
        <taxon>Bacteria</taxon>
        <taxon>Pseudomonadati</taxon>
        <taxon>Pseudomonadota</taxon>
        <taxon>Alphaproteobacteria</taxon>
        <taxon>Hyphomicrobiales</taxon>
        <taxon>Chelatococcaceae</taxon>
        <taxon>Chelatococcus</taxon>
    </lineage>
</organism>
<keyword evidence="2" id="KW-1185">Reference proteome</keyword>
<proteinExistence type="predicted"/>
<comment type="caution">
    <text evidence="1">The sequence shown here is derived from an EMBL/GenBank/DDBJ whole genome shotgun (WGS) entry which is preliminary data.</text>
</comment>
<dbReference type="Proteomes" id="UP000577362">
    <property type="component" value="Unassembled WGS sequence"/>
</dbReference>
<dbReference type="AntiFam" id="ANF00154">
    <property type="entry name" value="Shadow ORF (opposite mnmG)"/>
</dbReference>
<gene>
    <name evidence="1" type="ORF">GGR16_001936</name>
</gene>
<dbReference type="EMBL" id="JACIEN010000002">
    <property type="protein sequence ID" value="MBB4016907.1"/>
    <property type="molecule type" value="Genomic_DNA"/>
</dbReference>
<evidence type="ECO:0000313" key="2">
    <source>
        <dbReference type="Proteomes" id="UP000577362"/>
    </source>
</evidence>
<accession>A0A840C398</accession>
<reference evidence="1 2" key="1">
    <citation type="submission" date="2020-08" db="EMBL/GenBank/DDBJ databases">
        <title>Genomic Encyclopedia of Type Strains, Phase IV (KMG-IV): sequencing the most valuable type-strain genomes for metagenomic binning, comparative biology and taxonomic classification.</title>
        <authorList>
            <person name="Goeker M."/>
        </authorList>
    </citation>
    <scope>NUCLEOTIDE SEQUENCE [LARGE SCALE GENOMIC DNA]</scope>
    <source>
        <strain evidence="1 2">DSM 103737</strain>
    </source>
</reference>
<dbReference type="AlphaFoldDB" id="A0A840C398"/>